<feature type="transmembrane region" description="Helical" evidence="1">
    <location>
        <begin position="280"/>
        <end position="298"/>
    </location>
</feature>
<keyword evidence="1" id="KW-1133">Transmembrane helix</keyword>
<protein>
    <submittedName>
        <fullName evidence="2">DUF368 domain-containing protein</fullName>
    </submittedName>
</protein>
<feature type="transmembrane region" description="Helical" evidence="1">
    <location>
        <begin position="199"/>
        <end position="220"/>
    </location>
</feature>
<gene>
    <name evidence="2" type="ORF">ACFQ1G_04840</name>
</gene>
<keyword evidence="3" id="KW-1185">Reference proteome</keyword>
<feature type="transmembrane region" description="Helical" evidence="1">
    <location>
        <begin position="101"/>
        <end position="118"/>
    </location>
</feature>
<feature type="transmembrane region" description="Helical" evidence="1">
    <location>
        <begin position="125"/>
        <end position="145"/>
    </location>
</feature>
<feature type="transmembrane region" description="Helical" evidence="1">
    <location>
        <begin position="157"/>
        <end position="187"/>
    </location>
</feature>
<dbReference type="EMBL" id="JBHTJP010000032">
    <property type="protein sequence ID" value="MFD0976112.1"/>
    <property type="molecule type" value="Genomic_DNA"/>
</dbReference>
<dbReference type="PANTHER" id="PTHR37308:SF1">
    <property type="entry name" value="POLYPRENYL-PHOSPHATE TRANSPORTER"/>
    <property type="match status" value="1"/>
</dbReference>
<accession>A0ABW3IER1</accession>
<dbReference type="Proteomes" id="UP001597100">
    <property type="component" value="Unassembled WGS sequence"/>
</dbReference>
<reference evidence="3" key="1">
    <citation type="journal article" date="2019" name="Int. J. Syst. Evol. Microbiol.">
        <title>The Global Catalogue of Microorganisms (GCM) 10K type strain sequencing project: providing services to taxonomists for standard genome sequencing and annotation.</title>
        <authorList>
            <consortium name="The Broad Institute Genomics Platform"/>
            <consortium name="The Broad Institute Genome Sequencing Center for Infectious Disease"/>
            <person name="Wu L."/>
            <person name="Ma J."/>
        </authorList>
    </citation>
    <scope>NUCLEOTIDE SEQUENCE [LARGE SCALE GENOMIC DNA]</scope>
    <source>
        <strain evidence="3">CCUG 60898</strain>
    </source>
</reference>
<dbReference type="RefSeq" id="WP_380737154.1">
    <property type="nucleotide sequence ID" value="NZ_JBHTJP010000032.1"/>
</dbReference>
<evidence type="ECO:0000313" key="2">
    <source>
        <dbReference type="EMBL" id="MFD0976112.1"/>
    </source>
</evidence>
<name>A0ABW3IER1_9FLAO</name>
<keyword evidence="1" id="KW-0472">Membrane</keyword>
<organism evidence="2 3">
    <name type="scientific">Salinimicrobium gaetbulicola</name>
    <dbReference type="NCBI Taxonomy" id="999702"/>
    <lineage>
        <taxon>Bacteria</taxon>
        <taxon>Pseudomonadati</taxon>
        <taxon>Bacteroidota</taxon>
        <taxon>Flavobacteriia</taxon>
        <taxon>Flavobacteriales</taxon>
        <taxon>Flavobacteriaceae</taxon>
        <taxon>Salinimicrobium</taxon>
    </lineage>
</organism>
<evidence type="ECO:0000256" key="1">
    <source>
        <dbReference type="SAM" id="Phobius"/>
    </source>
</evidence>
<dbReference type="Pfam" id="PF04018">
    <property type="entry name" value="VCA0040-like"/>
    <property type="match status" value="1"/>
</dbReference>
<comment type="caution">
    <text evidence="2">The sequence shown here is derived from an EMBL/GenBank/DDBJ whole genome shotgun (WGS) entry which is preliminary data.</text>
</comment>
<evidence type="ECO:0000313" key="3">
    <source>
        <dbReference type="Proteomes" id="UP001597100"/>
    </source>
</evidence>
<keyword evidence="1" id="KW-0812">Transmembrane</keyword>
<dbReference type="InterPro" id="IPR007163">
    <property type="entry name" value="VCA0040-like"/>
</dbReference>
<proteinExistence type="predicted"/>
<sequence>MRRSFLDYLIITLKGMAMGAADVVPGVSGGTIAFISGIYEELIGTISGVNLDLLTTWREEGFKAMWKQLNGNFIVALLAGILISFFTVMRLANYLLENHPILIWSFFFGLVLASIYYVGKQIPKWSFNVFLFLVIGAAIAFYLTSLPPLAAAAPGEIYLFFAGAIAICAMILPGISGSFILVLLGAYKTVSEATHNFDFKTLGILALGAIFGILSFSRLLKWLFKNYSTLTLATLTGFIAGSLNKIWPWKRILETETFGDKTLVLRDESVLPWNFDSDPHMMQAFFLMLAGFLVILILEGLAVKKPVRDNAENQDV</sequence>
<feature type="transmembrane region" description="Helical" evidence="1">
    <location>
        <begin position="73"/>
        <end position="95"/>
    </location>
</feature>
<dbReference type="PANTHER" id="PTHR37308">
    <property type="entry name" value="INTEGRAL MEMBRANE PROTEIN"/>
    <property type="match status" value="1"/>
</dbReference>